<dbReference type="EMBL" id="KK198757">
    <property type="protein sequence ID" value="KCW72688.1"/>
    <property type="molecule type" value="Genomic_DNA"/>
</dbReference>
<name>A0A059C2J2_EUCGR</name>
<feature type="compositionally biased region" description="Basic and acidic residues" evidence="1">
    <location>
        <begin position="1"/>
        <end position="11"/>
    </location>
</feature>
<feature type="region of interest" description="Disordered" evidence="1">
    <location>
        <begin position="1"/>
        <end position="42"/>
    </location>
</feature>
<proteinExistence type="predicted"/>
<feature type="compositionally biased region" description="Basic residues" evidence="1">
    <location>
        <begin position="29"/>
        <end position="39"/>
    </location>
</feature>
<dbReference type="AlphaFoldDB" id="A0A059C2J2"/>
<feature type="non-terminal residue" evidence="2">
    <location>
        <position position="1"/>
    </location>
</feature>
<evidence type="ECO:0000313" key="2">
    <source>
        <dbReference type="EMBL" id="KCW72688.1"/>
    </source>
</evidence>
<gene>
    <name evidence="2" type="ORF">EUGRSUZ_E011441</name>
</gene>
<dbReference type="InParanoid" id="A0A059C2J2"/>
<evidence type="ECO:0000256" key="1">
    <source>
        <dbReference type="SAM" id="MobiDB-lite"/>
    </source>
</evidence>
<protein>
    <submittedName>
        <fullName evidence="2">Uncharacterized protein</fullName>
    </submittedName>
</protein>
<reference evidence="2" key="1">
    <citation type="submission" date="2013-07" db="EMBL/GenBank/DDBJ databases">
        <title>The genome of Eucalyptus grandis.</title>
        <authorList>
            <person name="Schmutz J."/>
            <person name="Hayes R."/>
            <person name="Myburg A."/>
            <person name="Tuskan G."/>
            <person name="Grattapaglia D."/>
            <person name="Rokhsar D.S."/>
        </authorList>
    </citation>
    <scope>NUCLEOTIDE SEQUENCE</scope>
    <source>
        <tissue evidence="2">Leaf extractions</tissue>
    </source>
</reference>
<organism evidence="2">
    <name type="scientific">Eucalyptus grandis</name>
    <name type="common">Flooded gum</name>
    <dbReference type="NCBI Taxonomy" id="71139"/>
    <lineage>
        <taxon>Eukaryota</taxon>
        <taxon>Viridiplantae</taxon>
        <taxon>Streptophyta</taxon>
        <taxon>Embryophyta</taxon>
        <taxon>Tracheophyta</taxon>
        <taxon>Spermatophyta</taxon>
        <taxon>Magnoliopsida</taxon>
        <taxon>eudicotyledons</taxon>
        <taxon>Gunneridae</taxon>
        <taxon>Pentapetalae</taxon>
        <taxon>rosids</taxon>
        <taxon>malvids</taxon>
        <taxon>Myrtales</taxon>
        <taxon>Myrtaceae</taxon>
        <taxon>Myrtoideae</taxon>
        <taxon>Eucalypteae</taxon>
        <taxon>Eucalyptus</taxon>
    </lineage>
</organism>
<sequence length="67" mass="7909">SIRPIRSDDSSRKKRLRASCIDEPLKGKEKQRKRAKKEKGTKFLHPNIEIFDPRNKLLDPSRSMDMM</sequence>
<accession>A0A059C2J2</accession>
<dbReference type="Gramene" id="KCW72688">
    <property type="protein sequence ID" value="KCW72688"/>
    <property type="gene ID" value="EUGRSUZ_E011441"/>
</dbReference>